<accession>A0A835T1S1</accession>
<keyword evidence="4" id="KW-1185">Reference proteome</keyword>
<feature type="region of interest" description="Disordered" evidence="1">
    <location>
        <begin position="179"/>
        <end position="216"/>
    </location>
</feature>
<evidence type="ECO:0000313" key="3">
    <source>
        <dbReference type="EMBL" id="KAG2435751.1"/>
    </source>
</evidence>
<keyword evidence="2" id="KW-1133">Transmembrane helix</keyword>
<keyword evidence="2" id="KW-0812">Transmembrane</keyword>
<gene>
    <name evidence="3" type="ORF">HXX76_006947</name>
</gene>
<proteinExistence type="predicted"/>
<sequence>MGCCSKICKNIFLGFLAMCKVGLSIAIIVIVAVHLQDVHFNIEGTNYTITGTCMLSNDITNQDYCGYAYAVAGISLCVSLATSLFLCITCNACGCGAWIEFILYICQCAWWVVAACVFSAAAKDANDFVGTNGQTIPQENWRNSIAVISWVIALLAAFATIIALVDAIKCCRDACCAGDDSNKGKKDKKDKHDKQAEQPAYEPPKGQDPAVRANAV</sequence>
<dbReference type="Proteomes" id="UP000650467">
    <property type="component" value="Unassembled WGS sequence"/>
</dbReference>
<dbReference type="OrthoDB" id="539485at2759"/>
<name>A0A835T1S1_CHLIN</name>
<comment type="caution">
    <text evidence="3">The sequence shown here is derived from an EMBL/GenBank/DDBJ whole genome shotgun (WGS) entry which is preliminary data.</text>
</comment>
<evidence type="ECO:0000313" key="4">
    <source>
        <dbReference type="Proteomes" id="UP000650467"/>
    </source>
</evidence>
<organism evidence="3 4">
    <name type="scientific">Chlamydomonas incerta</name>
    <dbReference type="NCBI Taxonomy" id="51695"/>
    <lineage>
        <taxon>Eukaryota</taxon>
        <taxon>Viridiplantae</taxon>
        <taxon>Chlorophyta</taxon>
        <taxon>core chlorophytes</taxon>
        <taxon>Chlorophyceae</taxon>
        <taxon>CS clade</taxon>
        <taxon>Chlamydomonadales</taxon>
        <taxon>Chlamydomonadaceae</taxon>
        <taxon>Chlamydomonas</taxon>
    </lineage>
</organism>
<feature type="transmembrane region" description="Helical" evidence="2">
    <location>
        <begin position="101"/>
        <end position="121"/>
    </location>
</feature>
<evidence type="ECO:0000256" key="1">
    <source>
        <dbReference type="SAM" id="MobiDB-lite"/>
    </source>
</evidence>
<feature type="transmembrane region" description="Helical" evidence="2">
    <location>
        <begin position="141"/>
        <end position="165"/>
    </location>
</feature>
<protein>
    <submittedName>
        <fullName evidence="3">Uncharacterized protein</fullName>
    </submittedName>
</protein>
<keyword evidence="2" id="KW-0472">Membrane</keyword>
<evidence type="ECO:0000256" key="2">
    <source>
        <dbReference type="SAM" id="Phobius"/>
    </source>
</evidence>
<dbReference type="EMBL" id="JAEHOC010000014">
    <property type="protein sequence ID" value="KAG2435751.1"/>
    <property type="molecule type" value="Genomic_DNA"/>
</dbReference>
<reference evidence="3" key="1">
    <citation type="journal article" date="2020" name="bioRxiv">
        <title>Comparative genomics of Chlamydomonas.</title>
        <authorList>
            <person name="Craig R.J."/>
            <person name="Hasan A.R."/>
            <person name="Ness R.W."/>
            <person name="Keightley P.D."/>
        </authorList>
    </citation>
    <scope>NUCLEOTIDE SEQUENCE</scope>
    <source>
        <strain evidence="3">SAG 7.73</strain>
    </source>
</reference>
<feature type="transmembrane region" description="Helical" evidence="2">
    <location>
        <begin position="12"/>
        <end position="35"/>
    </location>
</feature>
<dbReference type="AlphaFoldDB" id="A0A835T1S1"/>
<feature type="transmembrane region" description="Helical" evidence="2">
    <location>
        <begin position="67"/>
        <end position="89"/>
    </location>
</feature>